<evidence type="ECO:0000256" key="1">
    <source>
        <dbReference type="ARBA" id="ARBA00022517"/>
    </source>
</evidence>
<reference evidence="2 3" key="1">
    <citation type="journal article" date="2016" name="Nat. Commun.">
        <title>Thousands of microbial genomes shed light on interconnected biogeochemical processes in an aquifer system.</title>
        <authorList>
            <person name="Anantharaman K."/>
            <person name="Brown C.T."/>
            <person name="Hug L.A."/>
            <person name="Sharon I."/>
            <person name="Castelle C.J."/>
            <person name="Probst A.J."/>
            <person name="Thomas B.C."/>
            <person name="Singh A."/>
            <person name="Wilkins M.J."/>
            <person name="Karaoz U."/>
            <person name="Brodie E.L."/>
            <person name="Williams K.H."/>
            <person name="Hubbard S.S."/>
            <person name="Banfield J.F."/>
        </authorList>
    </citation>
    <scope>NUCLEOTIDE SEQUENCE [LARGE SCALE GENOMIC DNA]</scope>
</reference>
<evidence type="ECO:0000313" key="2">
    <source>
        <dbReference type="EMBL" id="OGZ30325.1"/>
    </source>
</evidence>
<dbReference type="InterPro" id="IPR023799">
    <property type="entry name" value="RbfA_dom_sf"/>
</dbReference>
<evidence type="ECO:0000313" key="3">
    <source>
        <dbReference type="Proteomes" id="UP000177486"/>
    </source>
</evidence>
<sequence>MANAKRSERAQTLILKLAADFIERDINPKETVTTVTRVELSPGMKEARVFISVWPDSREPEVLGLLKEAKRDFYEYMKKNFKIKYMPVFDFKADGGERARQKIEEILKNSK</sequence>
<keyword evidence="1" id="KW-0690">Ribosome biogenesis</keyword>
<evidence type="ECO:0008006" key="4">
    <source>
        <dbReference type="Google" id="ProtNLM"/>
    </source>
</evidence>
<gene>
    <name evidence="2" type="ORF">A2931_03525</name>
</gene>
<dbReference type="GO" id="GO:0006364">
    <property type="term" value="P:rRNA processing"/>
    <property type="evidence" value="ECO:0007669"/>
    <property type="project" value="InterPro"/>
</dbReference>
<name>A0A1G2EWZ2_9BACT</name>
<dbReference type="Gene3D" id="3.30.300.20">
    <property type="match status" value="1"/>
</dbReference>
<dbReference type="InterPro" id="IPR000238">
    <property type="entry name" value="RbfA"/>
</dbReference>
<dbReference type="Pfam" id="PF02033">
    <property type="entry name" value="RBFA"/>
    <property type="match status" value="1"/>
</dbReference>
<organism evidence="2 3">
    <name type="scientific">Candidatus Niyogibacteria bacterium RIFCSPLOWO2_01_FULL_45_48</name>
    <dbReference type="NCBI Taxonomy" id="1801724"/>
    <lineage>
        <taxon>Bacteria</taxon>
        <taxon>Candidatus Niyogiibacteriota</taxon>
    </lineage>
</organism>
<dbReference type="EMBL" id="MHMQ01000022">
    <property type="protein sequence ID" value="OGZ30325.1"/>
    <property type="molecule type" value="Genomic_DNA"/>
</dbReference>
<comment type="caution">
    <text evidence="2">The sequence shown here is derived from an EMBL/GenBank/DDBJ whole genome shotgun (WGS) entry which is preliminary data.</text>
</comment>
<proteinExistence type="predicted"/>
<dbReference type="Proteomes" id="UP000177486">
    <property type="component" value="Unassembled WGS sequence"/>
</dbReference>
<accession>A0A1G2EWZ2</accession>
<dbReference type="AlphaFoldDB" id="A0A1G2EWZ2"/>
<dbReference type="InterPro" id="IPR015946">
    <property type="entry name" value="KH_dom-like_a/b"/>
</dbReference>
<dbReference type="SUPFAM" id="SSF89919">
    <property type="entry name" value="Ribosome-binding factor A, RbfA"/>
    <property type="match status" value="1"/>
</dbReference>
<protein>
    <recommendedName>
        <fullName evidence="4">Ribosome-binding factor A</fullName>
    </recommendedName>
</protein>